<dbReference type="Proteomes" id="UP000479190">
    <property type="component" value="Unassembled WGS sequence"/>
</dbReference>
<accession>A0A6H5I367</accession>
<sequence>MMHLQLLSHFLLFQLNLHLLASAPQEQSTKVCHRPHNQSHQSHYPTKNEK</sequence>
<feature type="chain" id="PRO_5026181493" evidence="2">
    <location>
        <begin position="23"/>
        <end position="50"/>
    </location>
</feature>
<keyword evidence="2" id="KW-0732">Signal</keyword>
<dbReference type="EMBL" id="CADCXV010000257">
    <property type="protein sequence ID" value="CAB0029105.1"/>
    <property type="molecule type" value="Genomic_DNA"/>
</dbReference>
<protein>
    <submittedName>
        <fullName evidence="3">Uncharacterized protein</fullName>
    </submittedName>
</protein>
<keyword evidence="4" id="KW-1185">Reference proteome</keyword>
<evidence type="ECO:0000256" key="2">
    <source>
        <dbReference type="SAM" id="SignalP"/>
    </source>
</evidence>
<feature type="signal peptide" evidence="2">
    <location>
        <begin position="1"/>
        <end position="22"/>
    </location>
</feature>
<feature type="region of interest" description="Disordered" evidence="1">
    <location>
        <begin position="25"/>
        <end position="50"/>
    </location>
</feature>
<proteinExistence type="predicted"/>
<dbReference type="AlphaFoldDB" id="A0A6H5I367"/>
<gene>
    <name evidence="3" type="ORF">TBRA_LOCUS1188</name>
</gene>
<organism evidence="3 4">
    <name type="scientific">Trichogramma brassicae</name>
    <dbReference type="NCBI Taxonomy" id="86971"/>
    <lineage>
        <taxon>Eukaryota</taxon>
        <taxon>Metazoa</taxon>
        <taxon>Ecdysozoa</taxon>
        <taxon>Arthropoda</taxon>
        <taxon>Hexapoda</taxon>
        <taxon>Insecta</taxon>
        <taxon>Pterygota</taxon>
        <taxon>Neoptera</taxon>
        <taxon>Endopterygota</taxon>
        <taxon>Hymenoptera</taxon>
        <taxon>Apocrita</taxon>
        <taxon>Proctotrupomorpha</taxon>
        <taxon>Chalcidoidea</taxon>
        <taxon>Trichogrammatidae</taxon>
        <taxon>Trichogramma</taxon>
    </lineage>
</organism>
<reference evidence="3 4" key="1">
    <citation type="submission" date="2020-02" db="EMBL/GenBank/DDBJ databases">
        <authorList>
            <person name="Ferguson B K."/>
        </authorList>
    </citation>
    <scope>NUCLEOTIDE SEQUENCE [LARGE SCALE GENOMIC DNA]</scope>
</reference>
<name>A0A6H5I367_9HYME</name>
<evidence type="ECO:0000313" key="4">
    <source>
        <dbReference type="Proteomes" id="UP000479190"/>
    </source>
</evidence>
<feature type="compositionally biased region" description="Polar residues" evidence="1">
    <location>
        <begin position="38"/>
        <end position="50"/>
    </location>
</feature>
<feature type="non-terminal residue" evidence="3">
    <location>
        <position position="50"/>
    </location>
</feature>
<evidence type="ECO:0000256" key="1">
    <source>
        <dbReference type="SAM" id="MobiDB-lite"/>
    </source>
</evidence>
<evidence type="ECO:0000313" key="3">
    <source>
        <dbReference type="EMBL" id="CAB0029105.1"/>
    </source>
</evidence>